<dbReference type="EMBL" id="AMQM01001346">
    <property type="status" value="NOT_ANNOTATED_CDS"/>
    <property type="molecule type" value="Genomic_DNA"/>
</dbReference>
<dbReference type="InterPro" id="IPR024079">
    <property type="entry name" value="MetalloPept_cat_dom_sf"/>
</dbReference>
<dbReference type="InParanoid" id="T1ETT1"/>
<organism evidence="3 4">
    <name type="scientific">Helobdella robusta</name>
    <name type="common">Californian leech</name>
    <dbReference type="NCBI Taxonomy" id="6412"/>
    <lineage>
        <taxon>Eukaryota</taxon>
        <taxon>Metazoa</taxon>
        <taxon>Spiralia</taxon>
        <taxon>Lophotrochozoa</taxon>
        <taxon>Annelida</taxon>
        <taxon>Clitellata</taxon>
        <taxon>Hirudinea</taxon>
        <taxon>Rhynchobdellida</taxon>
        <taxon>Glossiphoniidae</taxon>
        <taxon>Helobdella</taxon>
    </lineage>
</organism>
<keyword evidence="4" id="KW-1185">Reference proteome</keyword>
<dbReference type="CTD" id="20199981"/>
<dbReference type="GO" id="GO:0008237">
    <property type="term" value="F:metallopeptidase activity"/>
    <property type="evidence" value="ECO:0007669"/>
    <property type="project" value="InterPro"/>
</dbReference>
<accession>T1ETT1</accession>
<dbReference type="eggNOG" id="KOG3538">
    <property type="taxonomic scope" value="Eukaryota"/>
</dbReference>
<dbReference type="Proteomes" id="UP000015101">
    <property type="component" value="Unassembled WGS sequence"/>
</dbReference>
<dbReference type="GeneID" id="20199981"/>
<sequence length="172" mass="19784">MKNNNNANDSTKHANKKDPNIGATKTDYNSRTDSNRYQSDDETDRNSNANTETNQYHRRTKRSNSIEYYVEVMIAVDISMQRIHGNKLESYIINLMSIVSRIYKHHTVGNYIDMILTKIVLLDEATSKRIISSNAVSTLKKFCAFQQEHSTHNGMIDHFDTAVLITKHDTNK</sequence>
<feature type="region of interest" description="Disordered" evidence="1">
    <location>
        <begin position="1"/>
        <end position="60"/>
    </location>
</feature>
<dbReference type="Gene3D" id="3.40.390.10">
    <property type="entry name" value="Collagenase (Catalytic Domain)"/>
    <property type="match status" value="1"/>
</dbReference>
<proteinExistence type="predicted"/>
<protein>
    <submittedName>
        <fullName evidence="2 3">Uncharacterized protein</fullName>
    </submittedName>
</protein>
<reference evidence="2 4" key="2">
    <citation type="journal article" date="2013" name="Nature">
        <title>Insights into bilaterian evolution from three spiralian genomes.</title>
        <authorList>
            <person name="Simakov O."/>
            <person name="Marletaz F."/>
            <person name="Cho S.J."/>
            <person name="Edsinger-Gonzales E."/>
            <person name="Havlak P."/>
            <person name="Hellsten U."/>
            <person name="Kuo D.H."/>
            <person name="Larsson T."/>
            <person name="Lv J."/>
            <person name="Arendt D."/>
            <person name="Savage R."/>
            <person name="Osoegawa K."/>
            <person name="de Jong P."/>
            <person name="Grimwood J."/>
            <person name="Chapman J.A."/>
            <person name="Shapiro H."/>
            <person name="Aerts A."/>
            <person name="Otillar R.P."/>
            <person name="Terry A.Y."/>
            <person name="Boore J.L."/>
            <person name="Grigoriev I.V."/>
            <person name="Lindberg D.R."/>
            <person name="Seaver E.C."/>
            <person name="Weisblat D.A."/>
            <person name="Putnam N.H."/>
            <person name="Rokhsar D.S."/>
        </authorList>
    </citation>
    <scope>NUCLEOTIDE SEQUENCE</scope>
</reference>
<dbReference type="AlphaFoldDB" id="T1ETT1"/>
<dbReference type="EMBL" id="KB097495">
    <property type="protein sequence ID" value="ESN96177.1"/>
    <property type="molecule type" value="Genomic_DNA"/>
</dbReference>
<dbReference type="OrthoDB" id="5855429at2759"/>
<dbReference type="HOGENOM" id="CLU_1556960_0_0_1"/>
<dbReference type="SUPFAM" id="SSF55486">
    <property type="entry name" value="Metalloproteases ('zincins'), catalytic domain"/>
    <property type="match status" value="1"/>
</dbReference>
<evidence type="ECO:0000313" key="3">
    <source>
        <dbReference type="EnsemblMetazoa" id="HelroP163211"/>
    </source>
</evidence>
<feature type="compositionally biased region" description="Basic and acidic residues" evidence="1">
    <location>
        <begin position="10"/>
        <end position="19"/>
    </location>
</feature>
<name>T1ETT1_HELRO</name>
<dbReference type="EnsemblMetazoa" id="HelroT163211">
    <property type="protein sequence ID" value="HelroP163211"/>
    <property type="gene ID" value="HelroG163211"/>
</dbReference>
<evidence type="ECO:0000256" key="1">
    <source>
        <dbReference type="SAM" id="MobiDB-lite"/>
    </source>
</evidence>
<gene>
    <name evidence="3" type="primary">20199981</name>
    <name evidence="2" type="ORF">HELRODRAFT_163211</name>
</gene>
<dbReference type="KEGG" id="hro:HELRODRAFT_163211"/>
<dbReference type="STRING" id="6412.T1ETT1"/>
<evidence type="ECO:0000313" key="4">
    <source>
        <dbReference type="Proteomes" id="UP000015101"/>
    </source>
</evidence>
<reference evidence="4" key="1">
    <citation type="submission" date="2012-12" db="EMBL/GenBank/DDBJ databases">
        <authorList>
            <person name="Hellsten U."/>
            <person name="Grimwood J."/>
            <person name="Chapman J.A."/>
            <person name="Shapiro H."/>
            <person name="Aerts A."/>
            <person name="Otillar R.P."/>
            <person name="Terry A.Y."/>
            <person name="Boore J.L."/>
            <person name="Simakov O."/>
            <person name="Marletaz F."/>
            <person name="Cho S.-J."/>
            <person name="Edsinger-Gonzales E."/>
            <person name="Havlak P."/>
            <person name="Kuo D.-H."/>
            <person name="Larsson T."/>
            <person name="Lv J."/>
            <person name="Arendt D."/>
            <person name="Savage R."/>
            <person name="Osoegawa K."/>
            <person name="de Jong P."/>
            <person name="Lindberg D.R."/>
            <person name="Seaver E.C."/>
            <person name="Weisblat D.A."/>
            <person name="Putnam N.H."/>
            <person name="Grigoriev I.V."/>
            <person name="Rokhsar D.S."/>
        </authorList>
    </citation>
    <scope>NUCLEOTIDE SEQUENCE</scope>
</reference>
<reference evidence="3" key="3">
    <citation type="submission" date="2015-06" db="UniProtKB">
        <authorList>
            <consortium name="EnsemblMetazoa"/>
        </authorList>
    </citation>
    <scope>IDENTIFICATION</scope>
</reference>
<dbReference type="RefSeq" id="XP_009025401.1">
    <property type="nucleotide sequence ID" value="XM_009027153.1"/>
</dbReference>
<evidence type="ECO:0000313" key="2">
    <source>
        <dbReference type="EMBL" id="ESN96177.1"/>
    </source>
</evidence>